<gene>
    <name evidence="2" type="ORF">GLW07_06845</name>
</gene>
<feature type="transmembrane region" description="Helical" evidence="1">
    <location>
        <begin position="229"/>
        <end position="246"/>
    </location>
</feature>
<dbReference type="InterPro" id="IPR009574">
    <property type="entry name" value="DUF1189"/>
</dbReference>
<keyword evidence="1" id="KW-0472">Membrane</keyword>
<dbReference type="Pfam" id="PF06691">
    <property type="entry name" value="DUF1189"/>
    <property type="match status" value="1"/>
</dbReference>
<sequence>MNVFKQLYYSLFSPKMMARFRFQKLGKPILYVFLLMLLSSVPIGIITAVSFTNAYEDLKTHMGDLPEFTLEDGTLKSDQSEPLIKKEDGNTFIFDATDEIKPDDVDSYESAIAFLKDRIIVMDSGTRQEFNYSNFSSMTFTKQDVSELTQNLDNLLPIFIPLLIFVVYLFQTGLKFIGITVLATIGLLLKSLAGRKASYKQLWVLSVYSVTIPTLFFTIMALVKTTVPFGFLLYWFVAIMLLYLTIKEIPLPKKRVTNERPNSPE</sequence>
<evidence type="ECO:0000313" key="3">
    <source>
        <dbReference type="Proteomes" id="UP000447833"/>
    </source>
</evidence>
<reference evidence="2 3" key="1">
    <citation type="submission" date="2019-11" db="EMBL/GenBank/DDBJ databases">
        <title>Genome sequences of 17 halophilic strains isolated from different environments.</title>
        <authorList>
            <person name="Furrow R.E."/>
        </authorList>
    </citation>
    <scope>NUCLEOTIDE SEQUENCE [LARGE SCALE GENOMIC DNA]</scope>
    <source>
        <strain evidence="2 3">22506_14_FS</strain>
    </source>
</reference>
<keyword evidence="1" id="KW-0812">Transmembrane</keyword>
<feature type="transmembrane region" description="Helical" evidence="1">
    <location>
        <begin position="201"/>
        <end position="223"/>
    </location>
</feature>
<feature type="transmembrane region" description="Helical" evidence="1">
    <location>
        <begin position="158"/>
        <end position="189"/>
    </location>
</feature>
<accession>A0A845EX14</accession>
<proteinExistence type="predicted"/>
<evidence type="ECO:0000256" key="1">
    <source>
        <dbReference type="SAM" id="Phobius"/>
    </source>
</evidence>
<dbReference type="AlphaFoldDB" id="A0A845EX14"/>
<dbReference type="EMBL" id="WMEY01000002">
    <property type="protein sequence ID" value="MYL63076.1"/>
    <property type="molecule type" value="Genomic_DNA"/>
</dbReference>
<evidence type="ECO:0000313" key="2">
    <source>
        <dbReference type="EMBL" id="MYL63076.1"/>
    </source>
</evidence>
<name>A0A845EX14_9BACL</name>
<protein>
    <submittedName>
        <fullName evidence="2">DUF1189 domain-containing protein</fullName>
    </submittedName>
</protein>
<dbReference type="Proteomes" id="UP000447833">
    <property type="component" value="Unassembled WGS sequence"/>
</dbReference>
<feature type="transmembrane region" description="Helical" evidence="1">
    <location>
        <begin position="29"/>
        <end position="51"/>
    </location>
</feature>
<dbReference type="RefSeq" id="WP_160918768.1">
    <property type="nucleotide sequence ID" value="NZ_WMEY01000002.1"/>
</dbReference>
<comment type="caution">
    <text evidence="2">The sequence shown here is derived from an EMBL/GenBank/DDBJ whole genome shotgun (WGS) entry which is preliminary data.</text>
</comment>
<keyword evidence="1" id="KW-1133">Transmembrane helix</keyword>
<organism evidence="2 3">
    <name type="scientific">Guptibacillus hwajinpoensis</name>
    <dbReference type="NCBI Taxonomy" id="208199"/>
    <lineage>
        <taxon>Bacteria</taxon>
        <taxon>Bacillati</taxon>
        <taxon>Bacillota</taxon>
        <taxon>Bacilli</taxon>
        <taxon>Bacillales</taxon>
        <taxon>Guptibacillaceae</taxon>
        <taxon>Guptibacillus</taxon>
    </lineage>
</organism>